<keyword evidence="7 8" id="KW-0472">Membrane</keyword>
<comment type="subcellular location">
    <subcellularLocation>
        <location evidence="1">Cell membrane</location>
        <topology evidence="1">Multi-pass membrane protein</topology>
    </subcellularLocation>
</comment>
<evidence type="ECO:0000256" key="3">
    <source>
        <dbReference type="ARBA" id="ARBA00022448"/>
    </source>
</evidence>
<dbReference type="PANTHER" id="PTHR30472">
    <property type="entry name" value="FERRIC ENTEROBACTIN TRANSPORT SYSTEM PERMEASE PROTEIN"/>
    <property type="match status" value="1"/>
</dbReference>
<gene>
    <name evidence="9" type="ORF">QS713_08745</name>
</gene>
<evidence type="ECO:0000256" key="8">
    <source>
        <dbReference type="SAM" id="Phobius"/>
    </source>
</evidence>
<dbReference type="InterPro" id="IPR037294">
    <property type="entry name" value="ABC_BtuC-like"/>
</dbReference>
<evidence type="ECO:0000256" key="4">
    <source>
        <dbReference type="ARBA" id="ARBA00022475"/>
    </source>
</evidence>
<evidence type="ECO:0000256" key="5">
    <source>
        <dbReference type="ARBA" id="ARBA00022692"/>
    </source>
</evidence>
<keyword evidence="3" id="KW-0813">Transport</keyword>
<feature type="transmembrane region" description="Helical" evidence="8">
    <location>
        <begin position="117"/>
        <end position="137"/>
    </location>
</feature>
<keyword evidence="5 8" id="KW-0812">Transmembrane</keyword>
<dbReference type="Gene3D" id="1.10.3470.10">
    <property type="entry name" value="ABC transporter involved in vitamin B12 uptake, BtuC"/>
    <property type="match status" value="1"/>
</dbReference>
<feature type="transmembrane region" description="Helical" evidence="8">
    <location>
        <begin position="196"/>
        <end position="214"/>
    </location>
</feature>
<dbReference type="CDD" id="cd06550">
    <property type="entry name" value="TM_ABC_iron-siderophores_like"/>
    <property type="match status" value="1"/>
</dbReference>
<sequence>MSRARTALVWVSPVIVFMLALSVGRYPVSLGSLYDATSAYLTGAPMDAGQLALIRVRLPRVLVAMIVGAALSSAGAAFQGLFRNPVVSPDLLGASSGASFGAALAIFVGISSLGIQVVAFTFGLLAVIIVATLNGLLVRRANTIITLILCGMLIGSLFNAFVSLLKFVADTETKLPAITFWLMGSLAGTQLSDLKILWLFVPVMLVLQLVRWKINLLSLGDEEAKMLGVNVAVYRWLIIGCATLLTSLSVAVSGNIGWIGLVVPHLARMLVGSNYGRLMPATILLGSSFLLLVDTVARLLFTVEVPLGILTAIVGAPFFCVLLFRAQKGFV</sequence>
<evidence type="ECO:0000313" key="10">
    <source>
        <dbReference type="Proteomes" id="UP001247542"/>
    </source>
</evidence>
<feature type="transmembrane region" description="Helical" evidence="8">
    <location>
        <begin position="234"/>
        <end position="263"/>
    </location>
</feature>
<accession>A0ABU3ICP0</accession>
<evidence type="ECO:0000256" key="1">
    <source>
        <dbReference type="ARBA" id="ARBA00004651"/>
    </source>
</evidence>
<keyword evidence="6 8" id="KW-1133">Transmembrane helix</keyword>
<feature type="transmembrane region" description="Helical" evidence="8">
    <location>
        <begin position="91"/>
        <end position="111"/>
    </location>
</feature>
<dbReference type="Pfam" id="PF01032">
    <property type="entry name" value="FecCD"/>
    <property type="match status" value="1"/>
</dbReference>
<proteinExistence type="inferred from homology"/>
<dbReference type="Proteomes" id="UP001247542">
    <property type="component" value="Unassembled WGS sequence"/>
</dbReference>
<keyword evidence="10" id="KW-1185">Reference proteome</keyword>
<evidence type="ECO:0000313" key="9">
    <source>
        <dbReference type="EMBL" id="MDT3768145.1"/>
    </source>
</evidence>
<evidence type="ECO:0000256" key="6">
    <source>
        <dbReference type="ARBA" id="ARBA00022989"/>
    </source>
</evidence>
<dbReference type="SUPFAM" id="SSF81345">
    <property type="entry name" value="ABC transporter involved in vitamin B12 uptake, BtuC"/>
    <property type="match status" value="1"/>
</dbReference>
<dbReference type="PANTHER" id="PTHR30472:SF70">
    <property type="entry name" value="MOLYBDATE IMPORT SYSTEM PERMEASE PROTEIN MOLB"/>
    <property type="match status" value="1"/>
</dbReference>
<evidence type="ECO:0000256" key="7">
    <source>
        <dbReference type="ARBA" id="ARBA00023136"/>
    </source>
</evidence>
<name>A0ABU3ICP0_9ACTO</name>
<dbReference type="EMBL" id="JASXSX010000005">
    <property type="protein sequence ID" value="MDT3768145.1"/>
    <property type="molecule type" value="Genomic_DNA"/>
</dbReference>
<evidence type="ECO:0000256" key="2">
    <source>
        <dbReference type="ARBA" id="ARBA00007935"/>
    </source>
</evidence>
<reference evidence="9 10" key="1">
    <citation type="submission" date="2023-06" db="EMBL/GenBank/DDBJ databases">
        <title>Draft genome sequence of Gleimia hominis type strain CCUG 57540T.</title>
        <authorList>
            <person name="Salva-Serra F."/>
            <person name="Cardew S."/>
            <person name="Jensie Markopoulos S."/>
            <person name="Ohlen M."/>
            <person name="Inganas E."/>
            <person name="Svensson-Stadler L."/>
            <person name="Moore E.R.B."/>
        </authorList>
    </citation>
    <scope>NUCLEOTIDE SEQUENCE [LARGE SCALE GENOMIC DNA]</scope>
    <source>
        <strain evidence="9 10">CCUG 57540</strain>
    </source>
</reference>
<comment type="caution">
    <text evidence="9">The sequence shown here is derived from an EMBL/GenBank/DDBJ whole genome shotgun (WGS) entry which is preliminary data.</text>
</comment>
<organism evidence="9 10">
    <name type="scientific">Gleimia hominis</name>
    <dbReference type="NCBI Taxonomy" id="595468"/>
    <lineage>
        <taxon>Bacteria</taxon>
        <taxon>Bacillati</taxon>
        <taxon>Actinomycetota</taxon>
        <taxon>Actinomycetes</taxon>
        <taxon>Actinomycetales</taxon>
        <taxon>Actinomycetaceae</taxon>
        <taxon>Gleimia</taxon>
    </lineage>
</organism>
<feature type="transmembrane region" description="Helical" evidence="8">
    <location>
        <begin position="7"/>
        <end position="28"/>
    </location>
</feature>
<feature type="transmembrane region" description="Helical" evidence="8">
    <location>
        <begin position="61"/>
        <end position="82"/>
    </location>
</feature>
<feature type="transmembrane region" description="Helical" evidence="8">
    <location>
        <begin position="305"/>
        <end position="324"/>
    </location>
</feature>
<dbReference type="InterPro" id="IPR000522">
    <property type="entry name" value="ABC_transptr_permease_BtuC"/>
</dbReference>
<protein>
    <submittedName>
        <fullName evidence="9">Iron ABC transporter permease</fullName>
    </submittedName>
</protein>
<keyword evidence="4" id="KW-1003">Cell membrane</keyword>
<feature type="transmembrane region" description="Helical" evidence="8">
    <location>
        <begin position="275"/>
        <end position="293"/>
    </location>
</feature>
<comment type="similarity">
    <text evidence="2">Belongs to the binding-protein-dependent transport system permease family. FecCD subfamily.</text>
</comment>
<feature type="transmembrane region" description="Helical" evidence="8">
    <location>
        <begin position="144"/>
        <end position="169"/>
    </location>
</feature>
<dbReference type="RefSeq" id="WP_313274575.1">
    <property type="nucleotide sequence ID" value="NZ_JASXSX010000005.1"/>
</dbReference>